<dbReference type="EMBL" id="JAHRIO010001923">
    <property type="protein sequence ID" value="MEQ2159221.1"/>
    <property type="molecule type" value="Genomic_DNA"/>
</dbReference>
<evidence type="ECO:0000313" key="1">
    <source>
        <dbReference type="EMBL" id="MEQ2159221.1"/>
    </source>
</evidence>
<comment type="caution">
    <text evidence="1">The sequence shown here is derived from an EMBL/GenBank/DDBJ whole genome shotgun (WGS) entry which is preliminary data.</text>
</comment>
<protein>
    <submittedName>
        <fullName evidence="1">Uncharacterized protein</fullName>
    </submittedName>
</protein>
<dbReference type="Proteomes" id="UP001476798">
    <property type="component" value="Unassembled WGS sequence"/>
</dbReference>
<evidence type="ECO:0000313" key="2">
    <source>
        <dbReference type="Proteomes" id="UP001476798"/>
    </source>
</evidence>
<sequence>MRTSLACSPSSNLYIVRTTTDSKSTVLLVLASTDLPEHPQLIGNSSLLSPNAYAADVLYSPDLASNAFEIRRLQFHSGTKKTIEEKTVGHIINTVISKSLRVTKCSCTTKMRFFQI</sequence>
<organism evidence="1 2">
    <name type="scientific">Goodea atripinnis</name>
    <dbReference type="NCBI Taxonomy" id="208336"/>
    <lineage>
        <taxon>Eukaryota</taxon>
        <taxon>Metazoa</taxon>
        <taxon>Chordata</taxon>
        <taxon>Craniata</taxon>
        <taxon>Vertebrata</taxon>
        <taxon>Euteleostomi</taxon>
        <taxon>Actinopterygii</taxon>
        <taxon>Neopterygii</taxon>
        <taxon>Teleostei</taxon>
        <taxon>Neoteleostei</taxon>
        <taxon>Acanthomorphata</taxon>
        <taxon>Ovalentaria</taxon>
        <taxon>Atherinomorphae</taxon>
        <taxon>Cyprinodontiformes</taxon>
        <taxon>Goodeidae</taxon>
        <taxon>Goodea</taxon>
    </lineage>
</organism>
<gene>
    <name evidence="1" type="ORF">GOODEAATRI_020546</name>
</gene>
<name>A0ABV0MJP6_9TELE</name>
<proteinExistence type="predicted"/>
<accession>A0ABV0MJP6</accession>
<reference evidence="1 2" key="1">
    <citation type="submission" date="2021-06" db="EMBL/GenBank/DDBJ databases">
        <authorList>
            <person name="Palmer J.M."/>
        </authorList>
    </citation>
    <scope>NUCLEOTIDE SEQUENCE [LARGE SCALE GENOMIC DNA]</scope>
    <source>
        <strain evidence="1 2">GA_2019</strain>
        <tissue evidence="1">Muscle</tissue>
    </source>
</reference>
<keyword evidence="2" id="KW-1185">Reference proteome</keyword>